<gene>
    <name evidence="5" type="ORF">PV04_10555</name>
</gene>
<protein>
    <recommendedName>
        <fullName evidence="7">Mid2 domain-containing protein</fullName>
    </recommendedName>
</protein>
<reference evidence="5 6" key="1">
    <citation type="submission" date="2015-01" db="EMBL/GenBank/DDBJ databases">
        <title>The Genome Sequence of Capronia semiimmersa CBS27337.</title>
        <authorList>
            <consortium name="The Broad Institute Genomics Platform"/>
            <person name="Cuomo C."/>
            <person name="de Hoog S."/>
            <person name="Gorbushina A."/>
            <person name="Stielow B."/>
            <person name="Teixiera M."/>
            <person name="Abouelleil A."/>
            <person name="Chapman S.B."/>
            <person name="Priest M."/>
            <person name="Young S.K."/>
            <person name="Wortman J."/>
            <person name="Nusbaum C."/>
            <person name="Birren B."/>
        </authorList>
    </citation>
    <scope>NUCLEOTIDE SEQUENCE [LARGE SCALE GENOMIC DNA]</scope>
    <source>
        <strain evidence="5 6">CBS 27337</strain>
    </source>
</reference>
<keyword evidence="1" id="KW-0175">Coiled coil</keyword>
<accession>A0A0D2F5X9</accession>
<evidence type="ECO:0000256" key="1">
    <source>
        <dbReference type="SAM" id="Coils"/>
    </source>
</evidence>
<dbReference type="EMBL" id="KN846963">
    <property type="protein sequence ID" value="KIW62375.1"/>
    <property type="molecule type" value="Genomic_DNA"/>
</dbReference>
<feature type="region of interest" description="Disordered" evidence="2">
    <location>
        <begin position="317"/>
        <end position="346"/>
    </location>
</feature>
<feature type="transmembrane region" description="Helical" evidence="3">
    <location>
        <begin position="393"/>
        <end position="415"/>
    </location>
</feature>
<feature type="coiled-coil region" evidence="1">
    <location>
        <begin position="211"/>
        <end position="238"/>
    </location>
</feature>
<evidence type="ECO:0000313" key="5">
    <source>
        <dbReference type="EMBL" id="KIW62375.1"/>
    </source>
</evidence>
<keyword evidence="6" id="KW-1185">Reference proteome</keyword>
<evidence type="ECO:0000256" key="2">
    <source>
        <dbReference type="SAM" id="MobiDB-lite"/>
    </source>
</evidence>
<evidence type="ECO:0000256" key="3">
    <source>
        <dbReference type="SAM" id="Phobius"/>
    </source>
</evidence>
<organism evidence="5 6">
    <name type="scientific">Phialophora macrospora</name>
    <dbReference type="NCBI Taxonomy" id="1851006"/>
    <lineage>
        <taxon>Eukaryota</taxon>
        <taxon>Fungi</taxon>
        <taxon>Dikarya</taxon>
        <taxon>Ascomycota</taxon>
        <taxon>Pezizomycotina</taxon>
        <taxon>Eurotiomycetes</taxon>
        <taxon>Chaetothyriomycetidae</taxon>
        <taxon>Chaetothyriales</taxon>
        <taxon>Herpotrichiellaceae</taxon>
        <taxon>Phialophora</taxon>
    </lineage>
</organism>
<evidence type="ECO:0000313" key="6">
    <source>
        <dbReference type="Proteomes" id="UP000054266"/>
    </source>
</evidence>
<sequence>MCSLLIQAATLFLTLATASVLCAASSAPSTIPKDITTVAGTTGPDHLSIFFSAPCSGCFEDPDDGLELTLDIDSAEEECSTTAPRLNGLPLVASNYGNGVASGQVFLQSKSTRGSSVRNVHASWESTCLKGEASIVSVRLEGVVGQDALNDPSGFTTSFKQKGQPQVLRLQDKPVDRLSQDLCEAWLLSDGLTPSITPVLPEPQSTVDILLQAEYAQLAQLQADMELLHEQLHSTLKNIMSLLKQKFTACSSMQCVWNTAVSEVSPIANLVVAHFKHHKNLVSGCREGDAQSPCSAAIEDKTPEDGSMTEIENVAGDRDGAHITPAASTSTTQPSTSPHPTSRGLSSPVSTYVQAFSASSLATPAVATSSAAYHHGFPHTRPHDEQVALQRKLGLAIILIVLLVILSGLVIRAIIKFRDPRRRAERAARWEERRTKRLYRKAACKHKWRTFWKNLCARKPGTEEYEEKRATLLEQDALLEDDDSGLQKEVRTMQNATEFVRDLVQAEEGRARNVQSSNHYTDGLEPVVLGGDVGSSRSSDIAPSYKTDATPPPGYEEELDGEMMVFDGFRYTYTPSITDDTPESSIVDCSPRLSLETGRSTILTKDTQD</sequence>
<keyword evidence="3" id="KW-0812">Transmembrane</keyword>
<feature type="region of interest" description="Disordered" evidence="2">
    <location>
        <begin position="288"/>
        <end position="307"/>
    </location>
</feature>
<keyword evidence="4" id="KW-0732">Signal</keyword>
<proteinExistence type="predicted"/>
<feature type="chain" id="PRO_5002257369" description="Mid2 domain-containing protein" evidence="4">
    <location>
        <begin position="19"/>
        <end position="609"/>
    </location>
</feature>
<feature type="region of interest" description="Disordered" evidence="2">
    <location>
        <begin position="531"/>
        <end position="553"/>
    </location>
</feature>
<dbReference type="Proteomes" id="UP000054266">
    <property type="component" value="Unassembled WGS sequence"/>
</dbReference>
<dbReference type="HOGENOM" id="CLU_029714_0_0_1"/>
<dbReference type="STRING" id="5601.A0A0D2F5X9"/>
<keyword evidence="3" id="KW-1133">Transmembrane helix</keyword>
<keyword evidence="3" id="KW-0472">Membrane</keyword>
<feature type="compositionally biased region" description="Low complexity" evidence="2">
    <location>
        <begin position="324"/>
        <end position="342"/>
    </location>
</feature>
<dbReference type="AlphaFoldDB" id="A0A0D2F5X9"/>
<evidence type="ECO:0000256" key="4">
    <source>
        <dbReference type="SAM" id="SignalP"/>
    </source>
</evidence>
<evidence type="ECO:0008006" key="7">
    <source>
        <dbReference type="Google" id="ProtNLM"/>
    </source>
</evidence>
<feature type="signal peptide" evidence="4">
    <location>
        <begin position="1"/>
        <end position="18"/>
    </location>
</feature>
<name>A0A0D2F5X9_9EURO</name>